<organism evidence="1 2">
    <name type="scientific">Aquimarina amphilecti</name>
    <dbReference type="NCBI Taxonomy" id="1038014"/>
    <lineage>
        <taxon>Bacteria</taxon>
        <taxon>Pseudomonadati</taxon>
        <taxon>Bacteroidota</taxon>
        <taxon>Flavobacteriia</taxon>
        <taxon>Flavobacteriales</taxon>
        <taxon>Flavobacteriaceae</taxon>
        <taxon>Aquimarina</taxon>
    </lineage>
</organism>
<reference evidence="1 2" key="1">
    <citation type="submission" date="2016-10" db="EMBL/GenBank/DDBJ databases">
        <authorList>
            <person name="de Groot N.N."/>
        </authorList>
    </citation>
    <scope>NUCLEOTIDE SEQUENCE [LARGE SCALE GENOMIC DNA]</scope>
    <source>
        <strain evidence="1 2">DSM 25232</strain>
    </source>
</reference>
<accession>A0A1H7QPG7</accession>
<dbReference type="Gene3D" id="3.40.1350.140">
    <property type="entry name" value="MepB-like"/>
    <property type="match status" value="1"/>
</dbReference>
<gene>
    <name evidence="1" type="ORF">SAMN04487910_2638</name>
</gene>
<dbReference type="EMBL" id="FOAB01000004">
    <property type="protein sequence ID" value="SEL49813.1"/>
    <property type="molecule type" value="Genomic_DNA"/>
</dbReference>
<dbReference type="OrthoDB" id="4954833at2"/>
<dbReference type="RefSeq" id="WP_091409164.1">
    <property type="nucleotide sequence ID" value="NZ_FOAB01000004.1"/>
</dbReference>
<name>A0A1H7QPG7_AQUAM</name>
<evidence type="ECO:0000313" key="1">
    <source>
        <dbReference type="EMBL" id="SEL49813.1"/>
    </source>
</evidence>
<protein>
    <recommendedName>
        <fullName evidence="3">MepB protein</fullName>
    </recommendedName>
</protein>
<dbReference type="InterPro" id="IPR038231">
    <property type="entry name" value="MepB-like_sf"/>
</dbReference>
<dbReference type="Pfam" id="PF08877">
    <property type="entry name" value="MepB-like"/>
    <property type="match status" value="1"/>
</dbReference>
<evidence type="ECO:0008006" key="3">
    <source>
        <dbReference type="Google" id="ProtNLM"/>
    </source>
</evidence>
<dbReference type="PIRSF" id="PIRSF032285">
    <property type="entry name" value="UCP032285"/>
    <property type="match status" value="1"/>
</dbReference>
<evidence type="ECO:0000313" key="2">
    <source>
        <dbReference type="Proteomes" id="UP000198521"/>
    </source>
</evidence>
<dbReference type="AlphaFoldDB" id="A0A1H7QPG7"/>
<keyword evidence="2" id="KW-1185">Reference proteome</keyword>
<dbReference type="Proteomes" id="UP000198521">
    <property type="component" value="Unassembled WGS sequence"/>
</dbReference>
<dbReference type="STRING" id="1038014.SAMN04487910_2638"/>
<proteinExistence type="predicted"/>
<sequence length="164" mass="19650">MNDNLSEIKIKVYDRCSLEFLEYETELESEEYDASRFKLEGRNVLSRTAKITPKKVGQFVTFWKRKDNGPIEPYHESDQIDFYIVNVRARNEFGQFVFPKSVLIKKGIISTDMKEGKRAFRVYPKWDITSSKQAERSQKWQLNYFYEINDETDFKKVLELYKNK</sequence>
<dbReference type="InterPro" id="IPR011235">
    <property type="entry name" value="MepB-like"/>
</dbReference>